<protein>
    <recommendedName>
        <fullName evidence="5">Formylmethionine deformylase-like protein</fullName>
    </recommendedName>
</protein>
<accession>A0A8H4PWU3</accession>
<dbReference type="PANTHER" id="PTHR35041:SF6">
    <property type="entry name" value="FORMYLMETHIONINE DEFORMYLASE-LIKE PROTEIN-RELATED"/>
    <property type="match status" value="1"/>
</dbReference>
<dbReference type="AlphaFoldDB" id="A0A8H4PWU3"/>
<feature type="transmembrane region" description="Helical" evidence="2">
    <location>
        <begin position="528"/>
        <end position="550"/>
    </location>
</feature>
<keyword evidence="2" id="KW-1133">Transmembrane helix</keyword>
<comment type="caution">
    <text evidence="3">The sequence shown here is derived from an EMBL/GenBank/DDBJ whole genome shotgun (WGS) entry which is preliminary data.</text>
</comment>
<evidence type="ECO:0008006" key="5">
    <source>
        <dbReference type="Google" id="ProtNLM"/>
    </source>
</evidence>
<keyword evidence="2" id="KW-0472">Membrane</keyword>
<keyword evidence="4" id="KW-1185">Reference proteome</keyword>
<evidence type="ECO:0000313" key="4">
    <source>
        <dbReference type="Proteomes" id="UP000557566"/>
    </source>
</evidence>
<keyword evidence="2" id="KW-0812">Transmembrane</keyword>
<evidence type="ECO:0000256" key="1">
    <source>
        <dbReference type="SAM" id="MobiDB-lite"/>
    </source>
</evidence>
<organism evidence="3 4">
    <name type="scientific">Ophiocordyceps sinensis</name>
    <dbReference type="NCBI Taxonomy" id="72228"/>
    <lineage>
        <taxon>Eukaryota</taxon>
        <taxon>Fungi</taxon>
        <taxon>Dikarya</taxon>
        <taxon>Ascomycota</taxon>
        <taxon>Pezizomycotina</taxon>
        <taxon>Sordariomycetes</taxon>
        <taxon>Hypocreomycetidae</taxon>
        <taxon>Hypocreales</taxon>
        <taxon>Ophiocordycipitaceae</taxon>
        <taxon>Ophiocordyceps</taxon>
    </lineage>
</organism>
<dbReference type="OrthoDB" id="5322539at2759"/>
<dbReference type="Proteomes" id="UP000557566">
    <property type="component" value="Unassembled WGS sequence"/>
</dbReference>
<feature type="region of interest" description="Disordered" evidence="1">
    <location>
        <begin position="1"/>
        <end position="69"/>
    </location>
</feature>
<feature type="transmembrane region" description="Helical" evidence="2">
    <location>
        <begin position="84"/>
        <end position="104"/>
    </location>
</feature>
<feature type="transmembrane region" description="Helical" evidence="2">
    <location>
        <begin position="187"/>
        <end position="208"/>
    </location>
</feature>
<evidence type="ECO:0000313" key="3">
    <source>
        <dbReference type="EMBL" id="KAF4511991.1"/>
    </source>
</evidence>
<feature type="compositionally biased region" description="Pro residues" evidence="1">
    <location>
        <begin position="55"/>
        <end position="69"/>
    </location>
</feature>
<gene>
    <name evidence="3" type="ORF">G6O67_001182</name>
</gene>
<sequence length="627" mass="67507">MVLTDTGQATARSVRGMSLESRRCEAHDDLASDPGRELDPSTSQSLLQAEAQDEPPGPSKPLQSSPPPDPTSFVTWGICWRHPVLLLCLFAGSLLVAMGHHMFYQSLHQKPVDSTIQQVWAIRIGTGLAFVYKSGLVAILSMVNTQQIWVTLRRKFITLQGIDNMFMLMNDPTALFNRHLWARAKTLILLACVAWLVPLIAIITPATLSVKASVKPQVMPSSVATVDLANATSWGTFAGAGRVERAGSEISRLFHTVASSGSYLPSSAPFPNASYDLSFWAPSYKCVNLSEAVAQSNSLTPSASYNYSTLQSGWDAEMKPVNGQSYAAVAPGFKSNALFIWSGPAAYVNSMNDRPVYANAELVCQLYNTSYEVNMRFDNGIQSITPRSIRYLHLQDWDEGTGSNSALDKKPAIAASYITYLLFQDFLVGKLTIGVSGGLSVTGTSLMKTGLAGCAEIKDTVTTSQGILGFNPGICRNKTLGRAIEDLSSNFTYSLMAAAYNLGRSNTTVPVTISAPRNFYSYDKSTLLTAYLASLSVVLLWMGIGAFALWSNGITSNTSFSAILLTTRNADLDALAQGHCLGADPLPDEIAGVKLRFGRLTRGEPASHAGFGVRGTVTAVEKGDKLL</sequence>
<dbReference type="PANTHER" id="PTHR35041">
    <property type="entry name" value="MEDIATOR OF RNA POLYMERASE II TRANSCRIPTION SUBUNIT 1"/>
    <property type="match status" value="1"/>
</dbReference>
<name>A0A8H4PWU3_9HYPO</name>
<proteinExistence type="predicted"/>
<feature type="transmembrane region" description="Helical" evidence="2">
    <location>
        <begin position="124"/>
        <end position="145"/>
    </location>
</feature>
<evidence type="ECO:0000256" key="2">
    <source>
        <dbReference type="SAM" id="Phobius"/>
    </source>
</evidence>
<dbReference type="EMBL" id="JAAVMX010000002">
    <property type="protein sequence ID" value="KAF4511991.1"/>
    <property type="molecule type" value="Genomic_DNA"/>
</dbReference>
<feature type="compositionally biased region" description="Basic and acidic residues" evidence="1">
    <location>
        <begin position="20"/>
        <end position="39"/>
    </location>
</feature>
<reference evidence="3 4" key="1">
    <citation type="journal article" date="2020" name="Genome Biol. Evol.">
        <title>A new high-quality draft genome assembly of the Chinese cordyceps Ophiocordyceps sinensis.</title>
        <authorList>
            <person name="Shu R."/>
            <person name="Zhang J."/>
            <person name="Meng Q."/>
            <person name="Zhang H."/>
            <person name="Zhou G."/>
            <person name="Li M."/>
            <person name="Wu P."/>
            <person name="Zhao Y."/>
            <person name="Chen C."/>
            <person name="Qin Q."/>
        </authorList>
    </citation>
    <scope>NUCLEOTIDE SEQUENCE [LARGE SCALE GENOMIC DNA]</scope>
    <source>
        <strain evidence="3 4">IOZ07</strain>
    </source>
</reference>
<feature type="compositionally biased region" description="Polar residues" evidence="1">
    <location>
        <begin position="1"/>
        <end position="11"/>
    </location>
</feature>